<evidence type="ECO:0000313" key="3">
    <source>
        <dbReference type="Proteomes" id="UP000649573"/>
    </source>
</evidence>
<dbReference type="EMBL" id="BMRE01000035">
    <property type="protein sequence ID" value="GGU61749.1"/>
    <property type="molecule type" value="Genomic_DNA"/>
</dbReference>
<accession>A0ABQ2V021</accession>
<proteinExistence type="predicted"/>
<protein>
    <recommendedName>
        <fullName evidence="4">Helix-turn-helix domain-containing protein</fullName>
    </recommendedName>
</protein>
<keyword evidence="3" id="KW-1185">Reference proteome</keyword>
<sequence length="315" mass="34151">MAWELVEEVLDHAPADLTPAEVLLLVVIAEYCGADPRLKARECDCSTTDLARRMKLKVNGVQDVLRRLAKERKLDVRVPLGEDKNGRSVYAYRGRVPRYRVPELPAPEGCPCRACRQPRKGLASADPSRVEGSDTADPSGTEGSAVPAEGSVTAAEGSVTAAEGSVVADPFPSSVLPTRRKGGRTEDEPHSAEAFELVRSLPWRPQSQCPSPKLPQAEALASAVDAVVAEHGWTLDQVRQHLRFAIVGAKSPTFLVNALGKDLPAFPPDVEAGLKEARTRTRWCGTCDERTRQVELDDGRPARCPQCHPRRGVAS</sequence>
<gene>
    <name evidence="2" type="ORF">GCM10010178_62410</name>
</gene>
<evidence type="ECO:0000313" key="2">
    <source>
        <dbReference type="EMBL" id="GGU61749.1"/>
    </source>
</evidence>
<reference evidence="3" key="1">
    <citation type="journal article" date="2019" name="Int. J. Syst. Evol. Microbiol.">
        <title>The Global Catalogue of Microorganisms (GCM) 10K type strain sequencing project: providing services to taxonomists for standard genome sequencing and annotation.</title>
        <authorList>
            <consortium name="The Broad Institute Genomics Platform"/>
            <consortium name="The Broad Institute Genome Sequencing Center for Infectious Disease"/>
            <person name="Wu L."/>
            <person name="Ma J."/>
        </authorList>
    </citation>
    <scope>NUCLEOTIDE SEQUENCE [LARGE SCALE GENOMIC DNA]</scope>
    <source>
        <strain evidence="3">JCM 3296</strain>
    </source>
</reference>
<feature type="region of interest" description="Disordered" evidence="1">
    <location>
        <begin position="121"/>
        <end position="190"/>
    </location>
</feature>
<evidence type="ECO:0008006" key="4">
    <source>
        <dbReference type="Google" id="ProtNLM"/>
    </source>
</evidence>
<name>A0ABQ2V021_9PSEU</name>
<dbReference type="Proteomes" id="UP000649573">
    <property type="component" value="Unassembled WGS sequence"/>
</dbReference>
<organism evidence="2 3">
    <name type="scientific">Lentzea flava</name>
    <dbReference type="NCBI Taxonomy" id="103732"/>
    <lineage>
        <taxon>Bacteria</taxon>
        <taxon>Bacillati</taxon>
        <taxon>Actinomycetota</taxon>
        <taxon>Actinomycetes</taxon>
        <taxon>Pseudonocardiales</taxon>
        <taxon>Pseudonocardiaceae</taxon>
        <taxon>Lentzea</taxon>
    </lineage>
</organism>
<comment type="caution">
    <text evidence="2">The sequence shown here is derived from an EMBL/GenBank/DDBJ whole genome shotgun (WGS) entry which is preliminary data.</text>
</comment>
<evidence type="ECO:0000256" key="1">
    <source>
        <dbReference type="SAM" id="MobiDB-lite"/>
    </source>
</evidence>